<sequence length="429" mass="45901">MHLSEKAVPPSTVPAPPSKTEKVAWSFFDFANTAFNTLIVDLVFGTYFLRIVCAHRTDATWLFGWALFFCQTIVGVLSPLLGALADVTGKKKRILSVTYVICIVATASLAAMGEGDVWASLVAFMAASIGYSFTENLTASFLPELAPPAEIGRLSGLARALGNVGGFFSVAACYPLLTPGFTLANSGAIRLIFLLTAAIYCAGGLPTLLFVRERGGTMQQDWKSALATSAVHLSRTFPKLCREARLRLFFGAFLLYTTGAAMVMAMAALYGQMQIGLSGQEPVLLLLSIQTGGCLGAILFGFIEDFLGSKRTLQLIVWIWFFGMAGFYFVQDKLAFYAISAILGMGGGSLHAVSRAVVGILSPKNEHAEYFGLWGLFGRLAAGLGPLAFGLLSQRLHSFHTPMLAAFVCFALSLGLLSSLPHLRPETGA</sequence>
<dbReference type="EMBL" id="CABFUZ020000002">
    <property type="protein sequence ID" value="VVM04337.1"/>
    <property type="molecule type" value="Genomic_DNA"/>
</dbReference>
<evidence type="ECO:0000256" key="3">
    <source>
        <dbReference type="ARBA" id="ARBA00022692"/>
    </source>
</evidence>
<keyword evidence="4 6" id="KW-1133">Transmembrane helix</keyword>
<dbReference type="Proteomes" id="UP000381693">
    <property type="component" value="Unassembled WGS sequence"/>
</dbReference>
<accession>A0A5E6M9B4</accession>
<feature type="transmembrane region" description="Helical" evidence="6">
    <location>
        <begin position="370"/>
        <end position="392"/>
    </location>
</feature>
<dbReference type="InterPro" id="IPR050495">
    <property type="entry name" value="ATG22/LtaA_families"/>
</dbReference>
<dbReference type="InterPro" id="IPR020846">
    <property type="entry name" value="MFS_dom"/>
</dbReference>
<comment type="caution">
    <text evidence="8">The sequence shown here is derived from an EMBL/GenBank/DDBJ whole genome shotgun (WGS) entry which is preliminary data.</text>
</comment>
<keyword evidence="3 6" id="KW-0812">Transmembrane</keyword>
<evidence type="ECO:0000256" key="6">
    <source>
        <dbReference type="SAM" id="Phobius"/>
    </source>
</evidence>
<protein>
    <recommendedName>
        <fullName evidence="7">Major facilitator superfamily (MFS) profile domain-containing protein</fullName>
    </recommendedName>
</protein>
<dbReference type="PANTHER" id="PTHR23519">
    <property type="entry name" value="AUTOPHAGY-RELATED PROTEIN 22"/>
    <property type="match status" value="1"/>
</dbReference>
<feature type="transmembrane region" description="Helical" evidence="6">
    <location>
        <begin position="189"/>
        <end position="211"/>
    </location>
</feature>
<evidence type="ECO:0000313" key="8">
    <source>
        <dbReference type="EMBL" id="VVM04337.1"/>
    </source>
</evidence>
<proteinExistence type="predicted"/>
<evidence type="ECO:0000256" key="2">
    <source>
        <dbReference type="ARBA" id="ARBA00022448"/>
    </source>
</evidence>
<feature type="domain" description="Major facilitator superfamily (MFS) profile" evidence="7">
    <location>
        <begin position="244"/>
        <end position="429"/>
    </location>
</feature>
<evidence type="ECO:0000256" key="1">
    <source>
        <dbReference type="ARBA" id="ARBA00004127"/>
    </source>
</evidence>
<keyword evidence="2" id="KW-0813">Transport</keyword>
<evidence type="ECO:0000259" key="7">
    <source>
        <dbReference type="PROSITE" id="PS50850"/>
    </source>
</evidence>
<evidence type="ECO:0000313" key="9">
    <source>
        <dbReference type="Proteomes" id="UP000381693"/>
    </source>
</evidence>
<dbReference type="Pfam" id="PF11700">
    <property type="entry name" value="ATG22"/>
    <property type="match status" value="1"/>
</dbReference>
<dbReference type="Gene3D" id="1.20.1250.20">
    <property type="entry name" value="MFS general substrate transporter like domains"/>
    <property type="match status" value="2"/>
</dbReference>
<name>A0A5E6M9B4_9BACT</name>
<feature type="transmembrane region" description="Helical" evidence="6">
    <location>
        <begin position="283"/>
        <end position="303"/>
    </location>
</feature>
<evidence type="ECO:0000256" key="5">
    <source>
        <dbReference type="ARBA" id="ARBA00023136"/>
    </source>
</evidence>
<dbReference type="GO" id="GO:0012505">
    <property type="term" value="C:endomembrane system"/>
    <property type="evidence" value="ECO:0007669"/>
    <property type="project" value="UniProtKB-SubCell"/>
</dbReference>
<comment type="subcellular location">
    <subcellularLocation>
        <location evidence="1">Endomembrane system</location>
        <topology evidence="1">Multi-pass membrane protein</topology>
    </subcellularLocation>
</comment>
<dbReference type="GO" id="GO:0022857">
    <property type="term" value="F:transmembrane transporter activity"/>
    <property type="evidence" value="ECO:0007669"/>
    <property type="project" value="InterPro"/>
</dbReference>
<feature type="transmembrane region" description="Helical" evidence="6">
    <location>
        <begin position="336"/>
        <end position="358"/>
    </location>
</feature>
<organism evidence="8 9">
    <name type="scientific">Methylacidimicrobium cyclopophantes</name>
    <dbReference type="NCBI Taxonomy" id="1041766"/>
    <lineage>
        <taxon>Bacteria</taxon>
        <taxon>Pseudomonadati</taxon>
        <taxon>Verrucomicrobiota</taxon>
        <taxon>Methylacidimicrobium</taxon>
    </lineage>
</organism>
<feature type="transmembrane region" description="Helical" evidence="6">
    <location>
        <begin position="61"/>
        <end position="82"/>
    </location>
</feature>
<keyword evidence="9" id="KW-1185">Reference proteome</keyword>
<dbReference type="PANTHER" id="PTHR23519:SF1">
    <property type="entry name" value="AUTOPHAGY-RELATED PROTEIN 22"/>
    <property type="match status" value="1"/>
</dbReference>
<gene>
    <name evidence="8" type="ORF">MAMC_00008</name>
</gene>
<feature type="transmembrane region" description="Helical" evidence="6">
    <location>
        <begin position="94"/>
        <end position="112"/>
    </location>
</feature>
<dbReference type="AlphaFoldDB" id="A0A5E6M9B4"/>
<feature type="transmembrane region" description="Helical" evidence="6">
    <location>
        <begin position="160"/>
        <end position="177"/>
    </location>
</feature>
<evidence type="ECO:0000256" key="4">
    <source>
        <dbReference type="ARBA" id="ARBA00022989"/>
    </source>
</evidence>
<feature type="transmembrane region" description="Helical" evidence="6">
    <location>
        <begin position="315"/>
        <end position="330"/>
    </location>
</feature>
<dbReference type="InterPro" id="IPR024671">
    <property type="entry name" value="Atg22-like"/>
</dbReference>
<dbReference type="PROSITE" id="PS50850">
    <property type="entry name" value="MFS"/>
    <property type="match status" value="1"/>
</dbReference>
<reference evidence="8" key="1">
    <citation type="submission" date="2019-09" db="EMBL/GenBank/DDBJ databases">
        <authorList>
            <person name="Cremers G."/>
        </authorList>
    </citation>
    <scope>NUCLEOTIDE SEQUENCE [LARGE SCALE GENOMIC DNA]</scope>
    <source>
        <strain evidence="8">3B</strain>
    </source>
</reference>
<feature type="transmembrane region" description="Helical" evidence="6">
    <location>
        <begin position="248"/>
        <end position="271"/>
    </location>
</feature>
<feature type="transmembrane region" description="Helical" evidence="6">
    <location>
        <begin position="404"/>
        <end position="423"/>
    </location>
</feature>
<dbReference type="InterPro" id="IPR036259">
    <property type="entry name" value="MFS_trans_sf"/>
</dbReference>
<feature type="transmembrane region" description="Helical" evidence="6">
    <location>
        <begin position="27"/>
        <end position="49"/>
    </location>
</feature>
<keyword evidence="5 6" id="KW-0472">Membrane</keyword>
<dbReference type="SUPFAM" id="SSF103473">
    <property type="entry name" value="MFS general substrate transporter"/>
    <property type="match status" value="1"/>
</dbReference>